<dbReference type="InterPro" id="IPR052894">
    <property type="entry name" value="AsmA-related"/>
</dbReference>
<gene>
    <name evidence="3" type="ORF">F8A88_03650</name>
</gene>
<dbReference type="PANTHER" id="PTHR30441:SF4">
    <property type="entry name" value="PROTEIN ASMA"/>
    <property type="match status" value="1"/>
</dbReference>
<dbReference type="EMBL" id="WAIE01000001">
    <property type="protein sequence ID" value="KAB1443362.1"/>
    <property type="molecule type" value="Genomic_DNA"/>
</dbReference>
<sequence>MAFRSRWVVITAGLVVGFLVLAAVLAFTFIRPRQLADLAVAQVRSQTGRDLDFGGELSLSVFPWLGVEASNVTLGNAPGFGPEPMMNVAQVEVRVRLLPLLHGDMEVGHVVLEGVDLNLARNANGVTNWADLVARASQEKSGTSSSQPSSAKSGSDGVKASPGKQTSLLVQEVTMRGVNLKWDDRKQGKQYHLRDGSLELEGFRLNQPFDFTSSFSFVLNDPELEGSVRFAASARLDLERKLYSLINVDSQIGAKGPGVPGKSLEADLRAQGIVVDLKGNTLKAEKLALDAYDVNARADLAVTRLNADPVITGTVSLSEFDGRKLMETLGIVSLQTADASALSSLAGNFDFRFDSKTLAVSRFAMNLDGSTVGGSFGIRNFPNPAYDFELAVDELNVDRYLPLETNSGTRKAESGETVPSGNGTNAATVQKKKSEELYPVDVLRGLDIRGRAVVDRLTVKNLKFSGVKVKLVAENNRISIDPLLLNGYEGNADAVVVVDVAGNTPRTDLVAEVKHLQLGPLLKDYNGEDSLQGKTSLYAALGGDGNTLSALKKTVDGKLSFKLQDGVFPGVNALDLAKSTQNSKEKTGTIESDDDDKTKFGTISGSAAVKDGLVSNRDLTVMAPNLRGKGEGTVNLVSSKIDYLVHVKLVASSKGQGGASYADTPGIPVPIHVGGTLEDPSYFVNPAEYIKMLGSGVADTVGGVVKGAGSVVKGVGEGVGGLIKSIIPNKKKSAQ</sequence>
<feature type="domain" description="AsmA" evidence="2">
    <location>
        <begin position="15"/>
        <end position="619"/>
    </location>
</feature>
<dbReference type="Pfam" id="PF05170">
    <property type="entry name" value="AsmA"/>
    <property type="match status" value="1"/>
</dbReference>
<organism evidence="3 4">
    <name type="scientific">Pseudodesulfovibrio senegalensis</name>
    <dbReference type="NCBI Taxonomy" id="1721087"/>
    <lineage>
        <taxon>Bacteria</taxon>
        <taxon>Pseudomonadati</taxon>
        <taxon>Thermodesulfobacteriota</taxon>
        <taxon>Desulfovibrionia</taxon>
        <taxon>Desulfovibrionales</taxon>
        <taxon>Desulfovibrionaceae</taxon>
    </lineage>
</organism>
<feature type="compositionally biased region" description="Polar residues" evidence="1">
    <location>
        <begin position="417"/>
        <end position="428"/>
    </location>
</feature>
<feature type="region of interest" description="Disordered" evidence="1">
    <location>
        <begin position="406"/>
        <end position="429"/>
    </location>
</feature>
<dbReference type="InterPro" id="IPR007844">
    <property type="entry name" value="AsmA"/>
</dbReference>
<dbReference type="AlphaFoldDB" id="A0A6N6N5A4"/>
<name>A0A6N6N5A4_9BACT</name>
<proteinExistence type="predicted"/>
<evidence type="ECO:0000256" key="1">
    <source>
        <dbReference type="SAM" id="MobiDB-lite"/>
    </source>
</evidence>
<feature type="compositionally biased region" description="Low complexity" evidence="1">
    <location>
        <begin position="139"/>
        <end position="155"/>
    </location>
</feature>
<dbReference type="PANTHER" id="PTHR30441">
    <property type="entry name" value="DUF748 DOMAIN-CONTAINING PROTEIN"/>
    <property type="match status" value="1"/>
</dbReference>
<comment type="caution">
    <text evidence="3">The sequence shown here is derived from an EMBL/GenBank/DDBJ whole genome shotgun (WGS) entry which is preliminary data.</text>
</comment>
<dbReference type="GO" id="GO:0090313">
    <property type="term" value="P:regulation of protein targeting to membrane"/>
    <property type="evidence" value="ECO:0007669"/>
    <property type="project" value="TreeGrafter"/>
</dbReference>
<dbReference type="GO" id="GO:0005886">
    <property type="term" value="C:plasma membrane"/>
    <property type="evidence" value="ECO:0007669"/>
    <property type="project" value="TreeGrafter"/>
</dbReference>
<keyword evidence="4" id="KW-1185">Reference proteome</keyword>
<dbReference type="Proteomes" id="UP000438699">
    <property type="component" value="Unassembled WGS sequence"/>
</dbReference>
<protein>
    <submittedName>
        <fullName evidence="3">AsmA family protein</fullName>
    </submittedName>
</protein>
<evidence type="ECO:0000313" key="4">
    <source>
        <dbReference type="Proteomes" id="UP000438699"/>
    </source>
</evidence>
<dbReference type="OrthoDB" id="9766390at2"/>
<evidence type="ECO:0000259" key="2">
    <source>
        <dbReference type="Pfam" id="PF05170"/>
    </source>
</evidence>
<evidence type="ECO:0000313" key="3">
    <source>
        <dbReference type="EMBL" id="KAB1443362.1"/>
    </source>
</evidence>
<accession>A0A6N6N5A4</accession>
<reference evidence="3 4" key="1">
    <citation type="journal article" date="2017" name="Int. J. Syst. Evol. Microbiol.">
        <title>Desulfovibrio senegalensis sp. nov., a mesophilic sulfate reducer isolated from marine sediment.</title>
        <authorList>
            <person name="Thioye A."/>
            <person name="Gam Z.B.A."/>
            <person name="Mbengue M."/>
            <person name="Cayol J.L."/>
            <person name="Joseph-Bartoli M."/>
            <person name="Toure-Kane C."/>
            <person name="Labat M."/>
        </authorList>
    </citation>
    <scope>NUCLEOTIDE SEQUENCE [LARGE SCALE GENOMIC DNA]</scope>
    <source>
        <strain evidence="3 4">DSM 101509</strain>
    </source>
</reference>
<dbReference type="RefSeq" id="WP_151149724.1">
    <property type="nucleotide sequence ID" value="NZ_WAIE01000001.1"/>
</dbReference>
<feature type="region of interest" description="Disordered" evidence="1">
    <location>
        <begin position="138"/>
        <end position="166"/>
    </location>
</feature>